<dbReference type="Pfam" id="PF04290">
    <property type="entry name" value="DctQ"/>
    <property type="match status" value="1"/>
</dbReference>
<organism evidence="10">
    <name type="scientific">marine metagenome</name>
    <dbReference type="NCBI Taxonomy" id="408172"/>
    <lineage>
        <taxon>unclassified sequences</taxon>
        <taxon>metagenomes</taxon>
        <taxon>ecological metagenomes</taxon>
    </lineage>
</organism>
<name>A0A382LM58_9ZZZZ</name>
<keyword evidence="2" id="KW-0813">Transport</keyword>
<dbReference type="InterPro" id="IPR055348">
    <property type="entry name" value="DctQ"/>
</dbReference>
<evidence type="ECO:0000256" key="7">
    <source>
        <dbReference type="ARBA" id="ARBA00023136"/>
    </source>
</evidence>
<keyword evidence="5 8" id="KW-0812">Transmembrane</keyword>
<keyword evidence="3" id="KW-1003">Cell membrane</keyword>
<proteinExistence type="predicted"/>
<evidence type="ECO:0000313" key="10">
    <source>
        <dbReference type="EMBL" id="SVC36297.1"/>
    </source>
</evidence>
<gene>
    <name evidence="10" type="ORF">METZ01_LOCUS289151</name>
</gene>
<evidence type="ECO:0000256" key="4">
    <source>
        <dbReference type="ARBA" id="ARBA00022519"/>
    </source>
</evidence>
<keyword evidence="7 8" id="KW-0472">Membrane</keyword>
<evidence type="ECO:0000259" key="9">
    <source>
        <dbReference type="Pfam" id="PF04290"/>
    </source>
</evidence>
<evidence type="ECO:0000256" key="3">
    <source>
        <dbReference type="ARBA" id="ARBA00022475"/>
    </source>
</evidence>
<dbReference type="PANTHER" id="PTHR35011:SF2">
    <property type="entry name" value="2,3-DIKETO-L-GULONATE TRAP TRANSPORTER SMALL PERMEASE PROTEIN YIAM"/>
    <property type="match status" value="1"/>
</dbReference>
<dbReference type="GO" id="GO:0005886">
    <property type="term" value="C:plasma membrane"/>
    <property type="evidence" value="ECO:0007669"/>
    <property type="project" value="UniProtKB-SubCell"/>
</dbReference>
<feature type="non-terminal residue" evidence="10">
    <location>
        <position position="1"/>
    </location>
</feature>
<feature type="transmembrane region" description="Helical" evidence="8">
    <location>
        <begin position="12"/>
        <end position="30"/>
    </location>
</feature>
<keyword evidence="4" id="KW-0997">Cell inner membrane</keyword>
<dbReference type="GO" id="GO:0015740">
    <property type="term" value="P:C4-dicarboxylate transport"/>
    <property type="evidence" value="ECO:0007669"/>
    <property type="project" value="TreeGrafter"/>
</dbReference>
<protein>
    <recommendedName>
        <fullName evidence="9">Tripartite ATP-independent periplasmic transporters DctQ component domain-containing protein</fullName>
    </recommendedName>
</protein>
<evidence type="ECO:0000256" key="5">
    <source>
        <dbReference type="ARBA" id="ARBA00022692"/>
    </source>
</evidence>
<dbReference type="EMBL" id="UINC01087159">
    <property type="protein sequence ID" value="SVC36297.1"/>
    <property type="molecule type" value="Genomic_DNA"/>
</dbReference>
<keyword evidence="6 8" id="KW-1133">Transmembrane helix</keyword>
<accession>A0A382LM58</accession>
<dbReference type="GO" id="GO:0022857">
    <property type="term" value="F:transmembrane transporter activity"/>
    <property type="evidence" value="ECO:0007669"/>
    <property type="project" value="TreeGrafter"/>
</dbReference>
<sequence>VLGQSITGANEIVTILFIYTTAIGAAVSIGKHEHIGIDVFVNIVPPRFYKTIRILQIILLFSLHLILFIYCLEWVNKAGGYLMPATGLPRLVAIASVPLGCVLCILYCIKILIDVIDTSSVEKP</sequence>
<dbReference type="InterPro" id="IPR007387">
    <property type="entry name" value="TRAP_DctQ"/>
</dbReference>
<feature type="transmembrane region" description="Helical" evidence="8">
    <location>
        <begin position="51"/>
        <end position="70"/>
    </location>
</feature>
<evidence type="ECO:0000256" key="8">
    <source>
        <dbReference type="SAM" id="Phobius"/>
    </source>
</evidence>
<dbReference type="AlphaFoldDB" id="A0A382LM58"/>
<evidence type="ECO:0000256" key="6">
    <source>
        <dbReference type="ARBA" id="ARBA00022989"/>
    </source>
</evidence>
<reference evidence="10" key="1">
    <citation type="submission" date="2018-05" db="EMBL/GenBank/DDBJ databases">
        <authorList>
            <person name="Lanie J.A."/>
            <person name="Ng W.-L."/>
            <person name="Kazmierczak K.M."/>
            <person name="Andrzejewski T.M."/>
            <person name="Davidsen T.M."/>
            <person name="Wayne K.J."/>
            <person name="Tettelin H."/>
            <person name="Glass J.I."/>
            <person name="Rusch D."/>
            <person name="Podicherti R."/>
            <person name="Tsui H.-C.T."/>
            <person name="Winkler M.E."/>
        </authorList>
    </citation>
    <scope>NUCLEOTIDE SEQUENCE</scope>
</reference>
<evidence type="ECO:0000256" key="1">
    <source>
        <dbReference type="ARBA" id="ARBA00004429"/>
    </source>
</evidence>
<dbReference type="PANTHER" id="PTHR35011">
    <property type="entry name" value="2,3-DIKETO-L-GULONATE TRAP TRANSPORTER SMALL PERMEASE PROTEIN YIAM"/>
    <property type="match status" value="1"/>
</dbReference>
<feature type="transmembrane region" description="Helical" evidence="8">
    <location>
        <begin position="90"/>
        <end position="113"/>
    </location>
</feature>
<evidence type="ECO:0000256" key="2">
    <source>
        <dbReference type="ARBA" id="ARBA00022448"/>
    </source>
</evidence>
<comment type="subcellular location">
    <subcellularLocation>
        <location evidence="1">Cell inner membrane</location>
        <topology evidence="1">Multi-pass membrane protein</topology>
    </subcellularLocation>
</comment>
<feature type="domain" description="Tripartite ATP-independent periplasmic transporters DctQ component" evidence="9">
    <location>
        <begin position="1"/>
        <end position="115"/>
    </location>
</feature>